<evidence type="ECO:0000313" key="1">
    <source>
        <dbReference type="EMBL" id="KAF9503618.1"/>
    </source>
</evidence>
<proteinExistence type="predicted"/>
<sequence length="194" mass="21522">MGGEALPAPHFLATPKELYELHVSEWSFVRQACDDVREMAAPTHESAERAKCRLSRRFTAETPPYPVLWSGKLGDEGHLWATRHSDEMEKDCRTKNVSQNAERGHMDFVQMRDVNEEDRDWETETMMEEGGATKTSEDKAGAIIGDMVTTKPNTLGNPSGLQFLRSPVTSESASVHLLLGGEAGSDGERDEEEG</sequence>
<organism evidence="1 2">
    <name type="scientific">Hydnum rufescens UP504</name>
    <dbReference type="NCBI Taxonomy" id="1448309"/>
    <lineage>
        <taxon>Eukaryota</taxon>
        <taxon>Fungi</taxon>
        <taxon>Dikarya</taxon>
        <taxon>Basidiomycota</taxon>
        <taxon>Agaricomycotina</taxon>
        <taxon>Agaricomycetes</taxon>
        <taxon>Cantharellales</taxon>
        <taxon>Hydnaceae</taxon>
        <taxon>Hydnum</taxon>
    </lineage>
</organism>
<evidence type="ECO:0000313" key="2">
    <source>
        <dbReference type="Proteomes" id="UP000886523"/>
    </source>
</evidence>
<name>A0A9P6DM12_9AGAM</name>
<reference evidence="1" key="1">
    <citation type="journal article" date="2020" name="Nat. Commun.">
        <title>Large-scale genome sequencing of mycorrhizal fungi provides insights into the early evolution of symbiotic traits.</title>
        <authorList>
            <person name="Miyauchi S."/>
            <person name="Kiss E."/>
            <person name="Kuo A."/>
            <person name="Drula E."/>
            <person name="Kohler A."/>
            <person name="Sanchez-Garcia M."/>
            <person name="Morin E."/>
            <person name="Andreopoulos B."/>
            <person name="Barry K.W."/>
            <person name="Bonito G."/>
            <person name="Buee M."/>
            <person name="Carver A."/>
            <person name="Chen C."/>
            <person name="Cichocki N."/>
            <person name="Clum A."/>
            <person name="Culley D."/>
            <person name="Crous P.W."/>
            <person name="Fauchery L."/>
            <person name="Girlanda M."/>
            <person name="Hayes R.D."/>
            <person name="Keri Z."/>
            <person name="LaButti K."/>
            <person name="Lipzen A."/>
            <person name="Lombard V."/>
            <person name="Magnuson J."/>
            <person name="Maillard F."/>
            <person name="Murat C."/>
            <person name="Nolan M."/>
            <person name="Ohm R.A."/>
            <person name="Pangilinan J."/>
            <person name="Pereira M.F."/>
            <person name="Perotto S."/>
            <person name="Peter M."/>
            <person name="Pfister S."/>
            <person name="Riley R."/>
            <person name="Sitrit Y."/>
            <person name="Stielow J.B."/>
            <person name="Szollosi G."/>
            <person name="Zifcakova L."/>
            <person name="Stursova M."/>
            <person name="Spatafora J.W."/>
            <person name="Tedersoo L."/>
            <person name="Vaario L.M."/>
            <person name="Yamada A."/>
            <person name="Yan M."/>
            <person name="Wang P."/>
            <person name="Xu J."/>
            <person name="Bruns T."/>
            <person name="Baldrian P."/>
            <person name="Vilgalys R."/>
            <person name="Dunand C."/>
            <person name="Henrissat B."/>
            <person name="Grigoriev I.V."/>
            <person name="Hibbett D."/>
            <person name="Nagy L.G."/>
            <person name="Martin F.M."/>
        </authorList>
    </citation>
    <scope>NUCLEOTIDE SEQUENCE</scope>
    <source>
        <strain evidence="1">UP504</strain>
    </source>
</reference>
<gene>
    <name evidence="1" type="ORF">BS47DRAFT_1369398</name>
</gene>
<dbReference type="EMBL" id="MU129327">
    <property type="protein sequence ID" value="KAF9503618.1"/>
    <property type="molecule type" value="Genomic_DNA"/>
</dbReference>
<dbReference type="AlphaFoldDB" id="A0A9P6DM12"/>
<accession>A0A9P6DM12</accession>
<protein>
    <submittedName>
        <fullName evidence="1">Uncharacterized protein</fullName>
    </submittedName>
</protein>
<comment type="caution">
    <text evidence="1">The sequence shown here is derived from an EMBL/GenBank/DDBJ whole genome shotgun (WGS) entry which is preliminary data.</text>
</comment>
<keyword evidence="2" id="KW-1185">Reference proteome</keyword>
<dbReference type="Proteomes" id="UP000886523">
    <property type="component" value="Unassembled WGS sequence"/>
</dbReference>